<keyword evidence="2" id="KW-1185">Reference proteome</keyword>
<dbReference type="Proteomes" id="UP000242869">
    <property type="component" value="Unassembled WGS sequence"/>
</dbReference>
<evidence type="ECO:0000313" key="1">
    <source>
        <dbReference type="EMBL" id="SFN04165.1"/>
    </source>
</evidence>
<reference evidence="2" key="1">
    <citation type="submission" date="2016-10" db="EMBL/GenBank/DDBJ databases">
        <authorList>
            <person name="Varghese N."/>
            <person name="Submissions S."/>
        </authorList>
    </citation>
    <scope>NUCLEOTIDE SEQUENCE [LARGE SCALE GENOMIC DNA]</scope>
    <source>
        <strain evidence="2">DSM 6150</strain>
    </source>
</reference>
<dbReference type="RefSeq" id="WP_091190807.1">
    <property type="nucleotide sequence ID" value="NZ_FOVE01000002.1"/>
</dbReference>
<accession>A0A1I4VSN8</accession>
<dbReference type="STRING" id="83765.SAMN05660284_00360"/>
<evidence type="ECO:0000313" key="2">
    <source>
        <dbReference type="Proteomes" id="UP000242869"/>
    </source>
</evidence>
<protein>
    <submittedName>
        <fullName evidence="1">Chaperone modulatory protein CbpM</fullName>
    </submittedName>
</protein>
<name>A0A1I4VSN8_9NEIS</name>
<gene>
    <name evidence="1" type="ORF">SAMN05660284_00360</name>
</gene>
<dbReference type="EMBL" id="FOVE01000002">
    <property type="protein sequence ID" value="SFN04165.1"/>
    <property type="molecule type" value="Genomic_DNA"/>
</dbReference>
<organism evidence="1 2">
    <name type="scientific">Formivibrio citricus</name>
    <dbReference type="NCBI Taxonomy" id="83765"/>
    <lineage>
        <taxon>Bacteria</taxon>
        <taxon>Pseudomonadati</taxon>
        <taxon>Pseudomonadota</taxon>
        <taxon>Betaproteobacteria</taxon>
        <taxon>Neisseriales</taxon>
        <taxon>Chitinibacteraceae</taxon>
        <taxon>Formivibrio</taxon>
    </lineage>
</organism>
<dbReference type="AlphaFoldDB" id="A0A1I4VSN8"/>
<dbReference type="OrthoDB" id="9799091at2"/>
<proteinExistence type="predicted"/>
<sequence>MSFHDDEILVGSLMEETWLTLEQVAAACMVEPDWLVRHIEDGCFPHAESIAGTWRFSGTCLLRARRMRELERNFDAVPELAALVADLLEEMDLLRRTGGSQVNREKS</sequence>
<dbReference type="Gene3D" id="1.10.1660.10">
    <property type="match status" value="1"/>
</dbReference>